<feature type="compositionally biased region" description="Acidic residues" evidence="1">
    <location>
        <begin position="641"/>
        <end position="653"/>
    </location>
</feature>
<keyword evidence="3" id="KW-1185">Reference proteome</keyword>
<feature type="region of interest" description="Disordered" evidence="1">
    <location>
        <begin position="638"/>
        <end position="661"/>
    </location>
</feature>
<proteinExistence type="predicted"/>
<evidence type="ECO:0000256" key="1">
    <source>
        <dbReference type="SAM" id="MobiDB-lite"/>
    </source>
</evidence>
<reference evidence="2" key="3">
    <citation type="submission" date="2025-09" db="UniProtKB">
        <authorList>
            <consortium name="Ensembl"/>
        </authorList>
    </citation>
    <scope>IDENTIFICATION</scope>
</reference>
<sequence length="784" mass="88417">MVQALVCNDESAEARNLLCGITKDEFIDAEHRRTSHTSSLVGAKVDTLIADLGSSGWSLEAHHALVQATTALEIVYLMLKQTCPGVCNLRFFEVNPASSDPPRFGSKSSDVGVDILRQLLLLNLLFHLLHLVAELWLRAGELRSSISYITDGLMLSRTLLLHERELQFQVLLTKHARMKRDVAKLNEELHISNDAIQYLASLETSAPRKRGRLFSSIKEEDTEADAVNNSSIMEDIEVSEDEEDNFGVKSAPINVAAVVIKNNDPMASPKFQRRHKTKTTPIKSPFTHKDGCSCGFCSNLLVFNQQVELLMLSAQFLEDSQRNQEVFTFLETSLLPERCVQLSDALYKSIGARAPKGKSGNLLPIFQTKLLQMQNIQSETYFNLNDMKSALKDCQVTSMQQNTNTIYTGNTIAKTNLLRGLALFPSVQKPHVKTSLFLNNVIDALGRKEEKEENILSEIQNLCLRDKSPKPNRGQIVTQKVVTPIKAAKSIRAISQLEFVTPARTIKQPRPATSVKKTPRVKIPKTPATKSIRKPQSTKKITKSKTGFDIFEEDVPTVSLSVKKEPNKKSKMPVPDLPPTHDVKPKSSRRVVFESSSDESFHIMDTITEQAPPSRVQPRRRAKSRNIMTSRREARMKYREEEGEVYTDEDPEDERPTRRTKTTKIRIHDESQDERLDDVELIRERTVGETPVQPLRQPIYDITMANNDNCSEQESEYYLNEAFKLATNTGNFEIAKTSSKILAWHHYRNGDHWGAAASHLLSIGVTFRSIACSVAHARVRMMDR</sequence>
<evidence type="ECO:0000313" key="3">
    <source>
        <dbReference type="Proteomes" id="UP000008144"/>
    </source>
</evidence>
<name>H2XLC0_CIOIN</name>
<evidence type="ECO:0000313" key="2">
    <source>
        <dbReference type="Ensembl" id="ENSCINP00000030452.1"/>
    </source>
</evidence>
<dbReference type="Ensembl" id="ENSCINT00000035539.1">
    <property type="protein sequence ID" value="ENSCINP00000030452.1"/>
    <property type="gene ID" value="ENSCING00000022425.1"/>
</dbReference>
<dbReference type="InParanoid" id="H2XLC0"/>
<accession>H2XLC0</accession>
<dbReference type="AlphaFoldDB" id="H2XLC0"/>
<protein>
    <submittedName>
        <fullName evidence="2">Uncharacterized protein</fullName>
    </submittedName>
</protein>
<reference evidence="3" key="1">
    <citation type="journal article" date="2002" name="Science">
        <title>The draft genome of Ciona intestinalis: insights into chordate and vertebrate origins.</title>
        <authorList>
            <person name="Dehal P."/>
            <person name="Satou Y."/>
            <person name="Campbell R.K."/>
            <person name="Chapman J."/>
            <person name="Degnan B."/>
            <person name="De Tomaso A."/>
            <person name="Davidson B."/>
            <person name="Di Gregorio A."/>
            <person name="Gelpke M."/>
            <person name="Goodstein D.M."/>
            <person name="Harafuji N."/>
            <person name="Hastings K.E."/>
            <person name="Ho I."/>
            <person name="Hotta K."/>
            <person name="Huang W."/>
            <person name="Kawashima T."/>
            <person name="Lemaire P."/>
            <person name="Martinez D."/>
            <person name="Meinertzhagen I.A."/>
            <person name="Necula S."/>
            <person name="Nonaka M."/>
            <person name="Putnam N."/>
            <person name="Rash S."/>
            <person name="Saiga H."/>
            <person name="Satake M."/>
            <person name="Terry A."/>
            <person name="Yamada L."/>
            <person name="Wang H.G."/>
            <person name="Awazu S."/>
            <person name="Azumi K."/>
            <person name="Boore J."/>
            <person name="Branno M."/>
            <person name="Chin-Bow S."/>
            <person name="DeSantis R."/>
            <person name="Doyle S."/>
            <person name="Francino P."/>
            <person name="Keys D.N."/>
            <person name="Haga S."/>
            <person name="Hayashi H."/>
            <person name="Hino K."/>
            <person name="Imai K.S."/>
            <person name="Inaba K."/>
            <person name="Kano S."/>
            <person name="Kobayashi K."/>
            <person name="Kobayashi M."/>
            <person name="Lee B.I."/>
            <person name="Makabe K.W."/>
            <person name="Manohar C."/>
            <person name="Matassi G."/>
            <person name="Medina M."/>
            <person name="Mochizuki Y."/>
            <person name="Mount S."/>
            <person name="Morishita T."/>
            <person name="Miura S."/>
            <person name="Nakayama A."/>
            <person name="Nishizaka S."/>
            <person name="Nomoto H."/>
            <person name="Ohta F."/>
            <person name="Oishi K."/>
            <person name="Rigoutsos I."/>
            <person name="Sano M."/>
            <person name="Sasaki A."/>
            <person name="Sasakura Y."/>
            <person name="Shoguchi E."/>
            <person name="Shin-i T."/>
            <person name="Spagnuolo A."/>
            <person name="Stainier D."/>
            <person name="Suzuki M.M."/>
            <person name="Tassy O."/>
            <person name="Takatori N."/>
            <person name="Tokuoka M."/>
            <person name="Yagi K."/>
            <person name="Yoshizaki F."/>
            <person name="Wada S."/>
            <person name="Zhang C."/>
            <person name="Hyatt P.D."/>
            <person name="Larimer F."/>
            <person name="Detter C."/>
            <person name="Doggett N."/>
            <person name="Glavina T."/>
            <person name="Hawkins T."/>
            <person name="Richardson P."/>
            <person name="Lucas S."/>
            <person name="Kohara Y."/>
            <person name="Levine M."/>
            <person name="Satoh N."/>
            <person name="Rokhsar D.S."/>
        </authorList>
    </citation>
    <scope>NUCLEOTIDE SEQUENCE [LARGE SCALE GENOMIC DNA]</scope>
</reference>
<dbReference type="HOGENOM" id="CLU_357753_0_0_1"/>
<organism evidence="2 3">
    <name type="scientific">Ciona intestinalis</name>
    <name type="common">Transparent sea squirt</name>
    <name type="synonym">Ascidia intestinalis</name>
    <dbReference type="NCBI Taxonomy" id="7719"/>
    <lineage>
        <taxon>Eukaryota</taxon>
        <taxon>Metazoa</taxon>
        <taxon>Chordata</taxon>
        <taxon>Tunicata</taxon>
        <taxon>Ascidiacea</taxon>
        <taxon>Phlebobranchia</taxon>
        <taxon>Cionidae</taxon>
        <taxon>Ciona</taxon>
    </lineage>
</organism>
<dbReference type="Proteomes" id="UP000008144">
    <property type="component" value="Unassembled WGS sequence"/>
</dbReference>
<reference evidence="2" key="2">
    <citation type="submission" date="2025-08" db="UniProtKB">
        <authorList>
            <consortium name="Ensembl"/>
        </authorList>
    </citation>
    <scope>IDENTIFICATION</scope>
</reference>
<feature type="region of interest" description="Disordered" evidence="1">
    <location>
        <begin position="563"/>
        <end position="596"/>
    </location>
</feature>